<feature type="domain" description="Peptidase M10 metallopeptidase" evidence="6">
    <location>
        <begin position="1"/>
        <end position="42"/>
    </location>
</feature>
<evidence type="ECO:0000256" key="2">
    <source>
        <dbReference type="ARBA" id="ARBA00022723"/>
    </source>
</evidence>
<evidence type="ECO:0000256" key="3">
    <source>
        <dbReference type="ARBA" id="ARBA00022801"/>
    </source>
</evidence>
<proteinExistence type="predicted"/>
<organism evidence="7 8">
    <name type="scientific">Oenococcus sicerae</name>
    <dbReference type="NCBI Taxonomy" id="2203724"/>
    <lineage>
        <taxon>Bacteria</taxon>
        <taxon>Bacillati</taxon>
        <taxon>Bacillota</taxon>
        <taxon>Bacilli</taxon>
        <taxon>Lactobacillales</taxon>
        <taxon>Lactobacillaceae</taxon>
        <taxon>Oenococcus</taxon>
    </lineage>
</organism>
<evidence type="ECO:0000313" key="7">
    <source>
        <dbReference type="EMBL" id="MDN6899852.1"/>
    </source>
</evidence>
<dbReference type="InterPro" id="IPR001818">
    <property type="entry name" value="Pept_M10_metallopeptidase"/>
</dbReference>
<dbReference type="Gene3D" id="3.40.390.10">
    <property type="entry name" value="Collagenase (Catalytic Domain)"/>
    <property type="match status" value="1"/>
</dbReference>
<comment type="caution">
    <text evidence="7">The sequence shown here is derived from an EMBL/GenBank/DDBJ whole genome shotgun (WGS) entry which is preliminary data.</text>
</comment>
<dbReference type="GO" id="GO:0004222">
    <property type="term" value="F:metalloendopeptidase activity"/>
    <property type="evidence" value="ECO:0007669"/>
    <property type="project" value="InterPro"/>
</dbReference>
<sequence>MHELGHALGLAHSSSRDSVMYPIDQGKSELSSDDLAGLRAIYSRS</sequence>
<evidence type="ECO:0000313" key="8">
    <source>
        <dbReference type="Proteomes" id="UP001167919"/>
    </source>
</evidence>
<dbReference type="GO" id="GO:0008270">
    <property type="term" value="F:zinc ion binding"/>
    <property type="evidence" value="ECO:0007669"/>
    <property type="project" value="InterPro"/>
</dbReference>
<dbReference type="PANTHER" id="PTHR10201:SF323">
    <property type="entry name" value="MATRIX METALLOPROTEINASE-21"/>
    <property type="match status" value="1"/>
</dbReference>
<dbReference type="GO" id="GO:0031012">
    <property type="term" value="C:extracellular matrix"/>
    <property type="evidence" value="ECO:0007669"/>
    <property type="project" value="InterPro"/>
</dbReference>
<name>A0AAJ1R8R7_9LACO</name>
<keyword evidence="3" id="KW-0378">Hydrolase</keyword>
<reference evidence="7" key="1">
    <citation type="submission" date="2019-01" db="EMBL/GenBank/DDBJ databases">
        <title>Oenococcus sicerae UCMA17102.</title>
        <authorList>
            <person name="Cousin F.J."/>
            <person name="Le Guellec R."/>
            <person name="Cretenet M."/>
        </authorList>
    </citation>
    <scope>NUCLEOTIDE SEQUENCE</scope>
    <source>
        <strain evidence="7">UCMA17102</strain>
    </source>
</reference>
<dbReference type="PANTHER" id="PTHR10201">
    <property type="entry name" value="MATRIX METALLOPROTEINASE"/>
    <property type="match status" value="1"/>
</dbReference>
<dbReference type="AlphaFoldDB" id="A0AAJ1R8R7"/>
<dbReference type="GO" id="GO:0006508">
    <property type="term" value="P:proteolysis"/>
    <property type="evidence" value="ECO:0007669"/>
    <property type="project" value="UniProtKB-KW"/>
</dbReference>
<keyword evidence="4" id="KW-0862">Zinc</keyword>
<dbReference type="EMBL" id="SDWY01000001">
    <property type="protein sequence ID" value="MDN6899852.1"/>
    <property type="molecule type" value="Genomic_DNA"/>
</dbReference>
<dbReference type="Pfam" id="PF00413">
    <property type="entry name" value="Peptidase_M10"/>
    <property type="match status" value="1"/>
</dbReference>
<dbReference type="SUPFAM" id="SSF55486">
    <property type="entry name" value="Metalloproteases ('zincins'), catalytic domain"/>
    <property type="match status" value="1"/>
</dbReference>
<dbReference type="Proteomes" id="UP001167919">
    <property type="component" value="Unassembled WGS sequence"/>
</dbReference>
<evidence type="ECO:0000256" key="5">
    <source>
        <dbReference type="ARBA" id="ARBA00023049"/>
    </source>
</evidence>
<accession>A0AAJ1R8R7</accession>
<keyword evidence="5 7" id="KW-0482">Metalloprotease</keyword>
<dbReference type="InterPro" id="IPR024079">
    <property type="entry name" value="MetalloPept_cat_dom_sf"/>
</dbReference>
<evidence type="ECO:0000256" key="1">
    <source>
        <dbReference type="ARBA" id="ARBA00022670"/>
    </source>
</evidence>
<keyword evidence="1" id="KW-0645">Protease</keyword>
<keyword evidence="2" id="KW-0479">Metal-binding</keyword>
<evidence type="ECO:0000259" key="6">
    <source>
        <dbReference type="Pfam" id="PF00413"/>
    </source>
</evidence>
<evidence type="ECO:0000256" key="4">
    <source>
        <dbReference type="ARBA" id="ARBA00022833"/>
    </source>
</evidence>
<protein>
    <submittedName>
        <fullName evidence="7">Matrixin family metalloprotease</fullName>
    </submittedName>
</protein>
<gene>
    <name evidence="7" type="ORF">EVC35_02380</name>
</gene>